<accession>A0A1H9JH03</accession>
<reference evidence="11" key="1">
    <citation type="submission" date="2016-10" db="EMBL/GenBank/DDBJ databases">
        <authorList>
            <person name="Varghese N."/>
            <person name="Submissions S."/>
        </authorList>
    </citation>
    <scope>NUCLEOTIDE SEQUENCE [LARGE SCALE GENOMIC DNA]</scope>
    <source>
        <strain evidence="11">DSM 18887</strain>
    </source>
</reference>
<dbReference type="Pfam" id="PF03734">
    <property type="entry name" value="YkuD"/>
    <property type="match status" value="1"/>
</dbReference>
<evidence type="ECO:0000256" key="3">
    <source>
        <dbReference type="ARBA" id="ARBA00022679"/>
    </source>
</evidence>
<dbReference type="PANTHER" id="PTHR36699:SF1">
    <property type="entry name" value="L,D-TRANSPEPTIDASE YAFK-RELATED"/>
    <property type="match status" value="1"/>
</dbReference>
<sequence>MKSLPDLTVVKPCKRALLISLCVLLPFNLQAQESDLNLDQESLLLASLGDLQQNQMNGAMTKLRALIKEQPDFKLAQLIYADLMAAQVGTISAIGNNGQTDPKALQGLISEARARMSVDRYKPQPGTIPGSLLQMSPDQKHVIVVDTGLSRLYLFENHDGVPQLIRDYYVSYGRGGVDKRARGDLKTPLGVYFTTGRLTDEQLPPRYGSGALPINYPNAWDQRLGHTGSGIWVHGSPKDTFSRPPQASEGCLSLSNNHFTELDSIVDLAETPVLIGTSFEWLDQASWKQKQKAFAQVVDGWRKDWESRNTDIYLSHYSKQFNNGDVGFKGFAEHKRRVNSSKSFINVDIENLSIYQHPDNPDMFIATFTQNYKSDNYSNRSVKRQYWINEEGRWHIAYEGEPQKGKP</sequence>
<feature type="active site" description="Proton donor/acceptor" evidence="7">
    <location>
        <position position="234"/>
    </location>
</feature>
<evidence type="ECO:0000256" key="5">
    <source>
        <dbReference type="ARBA" id="ARBA00022984"/>
    </source>
</evidence>
<feature type="signal peptide" evidence="8">
    <location>
        <begin position="1"/>
        <end position="31"/>
    </location>
</feature>
<dbReference type="EMBL" id="FOGB01000009">
    <property type="protein sequence ID" value="SEQ86271.1"/>
    <property type="molecule type" value="Genomic_DNA"/>
</dbReference>
<feature type="domain" description="L,D-TPase catalytic" evidence="9">
    <location>
        <begin position="141"/>
        <end position="276"/>
    </location>
</feature>
<evidence type="ECO:0000256" key="7">
    <source>
        <dbReference type="PROSITE-ProRule" id="PRU01373"/>
    </source>
</evidence>
<proteinExistence type="inferred from homology"/>
<dbReference type="InterPro" id="IPR032710">
    <property type="entry name" value="NTF2-like_dom_sf"/>
</dbReference>
<dbReference type="GO" id="GO:0009252">
    <property type="term" value="P:peptidoglycan biosynthetic process"/>
    <property type="evidence" value="ECO:0007669"/>
    <property type="project" value="UniProtKB-UniPathway"/>
</dbReference>
<dbReference type="GO" id="GO:0008360">
    <property type="term" value="P:regulation of cell shape"/>
    <property type="evidence" value="ECO:0007669"/>
    <property type="project" value="UniProtKB-UniRule"/>
</dbReference>
<evidence type="ECO:0000313" key="10">
    <source>
        <dbReference type="EMBL" id="SEQ86271.1"/>
    </source>
</evidence>
<dbReference type="GO" id="GO:0016740">
    <property type="term" value="F:transferase activity"/>
    <property type="evidence" value="ECO:0007669"/>
    <property type="project" value="UniProtKB-KW"/>
</dbReference>
<dbReference type="Pfam" id="PF24125">
    <property type="entry name" value="Cds6_C"/>
    <property type="match status" value="1"/>
</dbReference>
<dbReference type="STRING" id="355243.SAMN03080615_03018"/>
<dbReference type="SUPFAM" id="SSF54427">
    <property type="entry name" value="NTF2-like"/>
    <property type="match status" value="1"/>
</dbReference>
<evidence type="ECO:0000259" key="9">
    <source>
        <dbReference type="PROSITE" id="PS52029"/>
    </source>
</evidence>
<dbReference type="UniPathway" id="UPA00219"/>
<evidence type="ECO:0000313" key="11">
    <source>
        <dbReference type="Proteomes" id="UP000198749"/>
    </source>
</evidence>
<keyword evidence="5 7" id="KW-0573">Peptidoglycan synthesis</keyword>
<dbReference type="GO" id="GO:0071555">
    <property type="term" value="P:cell wall organization"/>
    <property type="evidence" value="ECO:0007669"/>
    <property type="project" value="UniProtKB-UniRule"/>
</dbReference>
<dbReference type="PANTHER" id="PTHR36699">
    <property type="entry name" value="LD-TRANSPEPTIDASE"/>
    <property type="match status" value="1"/>
</dbReference>
<keyword evidence="6 7" id="KW-0961">Cell wall biogenesis/degradation</keyword>
<dbReference type="Gene3D" id="2.40.440.10">
    <property type="entry name" value="L,D-transpeptidase catalytic domain-like"/>
    <property type="match status" value="1"/>
</dbReference>
<evidence type="ECO:0000256" key="4">
    <source>
        <dbReference type="ARBA" id="ARBA00022960"/>
    </source>
</evidence>
<dbReference type="GO" id="GO:0004180">
    <property type="term" value="F:carboxypeptidase activity"/>
    <property type="evidence" value="ECO:0007669"/>
    <property type="project" value="UniProtKB-ARBA"/>
</dbReference>
<keyword evidence="3" id="KW-0808">Transferase</keyword>
<name>A0A1H9JH03_9GAMM</name>
<dbReference type="CDD" id="cd16913">
    <property type="entry name" value="YkuD_like"/>
    <property type="match status" value="1"/>
</dbReference>
<dbReference type="InterPro" id="IPR056203">
    <property type="entry name" value="Cds6_C"/>
</dbReference>
<keyword evidence="8" id="KW-0732">Signal</keyword>
<protein>
    <submittedName>
        <fullName evidence="10">Murein L,D-transpeptidase YafK</fullName>
    </submittedName>
</protein>
<comment type="similarity">
    <text evidence="2">Belongs to the YkuD family.</text>
</comment>
<dbReference type="OrthoDB" id="9809748at2"/>
<keyword evidence="4 7" id="KW-0133">Cell shape</keyword>
<keyword evidence="11" id="KW-1185">Reference proteome</keyword>
<dbReference type="Proteomes" id="UP000198749">
    <property type="component" value="Unassembled WGS sequence"/>
</dbReference>
<dbReference type="InterPro" id="IPR005490">
    <property type="entry name" value="LD_TPept_cat_dom"/>
</dbReference>
<evidence type="ECO:0000256" key="8">
    <source>
        <dbReference type="SAM" id="SignalP"/>
    </source>
</evidence>
<gene>
    <name evidence="10" type="ORF">SAMN03080615_03018</name>
</gene>
<dbReference type="PROSITE" id="PS52029">
    <property type="entry name" value="LD_TPASE"/>
    <property type="match status" value="1"/>
</dbReference>
<evidence type="ECO:0000256" key="6">
    <source>
        <dbReference type="ARBA" id="ARBA00023316"/>
    </source>
</evidence>
<dbReference type="InterPro" id="IPR038063">
    <property type="entry name" value="Transpep_catalytic_dom"/>
</dbReference>
<dbReference type="AlphaFoldDB" id="A0A1H9JH03"/>
<feature type="active site" description="Nucleophile" evidence="7">
    <location>
        <position position="251"/>
    </location>
</feature>
<organism evidence="10 11">
    <name type="scientific">Amphritea atlantica</name>
    <dbReference type="NCBI Taxonomy" id="355243"/>
    <lineage>
        <taxon>Bacteria</taxon>
        <taxon>Pseudomonadati</taxon>
        <taxon>Pseudomonadota</taxon>
        <taxon>Gammaproteobacteria</taxon>
        <taxon>Oceanospirillales</taxon>
        <taxon>Oceanospirillaceae</taxon>
        <taxon>Amphritea</taxon>
    </lineage>
</organism>
<feature type="chain" id="PRO_5011617330" evidence="8">
    <location>
        <begin position="32"/>
        <end position="407"/>
    </location>
</feature>
<dbReference type="SUPFAM" id="SSF141523">
    <property type="entry name" value="L,D-transpeptidase catalytic domain-like"/>
    <property type="match status" value="1"/>
</dbReference>
<evidence type="ECO:0000256" key="1">
    <source>
        <dbReference type="ARBA" id="ARBA00004752"/>
    </source>
</evidence>
<comment type="pathway">
    <text evidence="1 7">Cell wall biogenesis; peptidoglycan biosynthesis.</text>
</comment>
<evidence type="ECO:0000256" key="2">
    <source>
        <dbReference type="ARBA" id="ARBA00005992"/>
    </source>
</evidence>